<gene>
    <name evidence="2" type="ORF">APHIGO_LOCUS11180</name>
</gene>
<accession>A0A9P0JEL4</accession>
<reference evidence="2" key="1">
    <citation type="submission" date="2022-02" db="EMBL/GenBank/DDBJ databases">
        <authorList>
            <person name="King R."/>
        </authorList>
    </citation>
    <scope>NUCLEOTIDE SEQUENCE</scope>
</reference>
<keyword evidence="3" id="KW-1185">Reference proteome</keyword>
<dbReference type="Proteomes" id="UP001154329">
    <property type="component" value="Chromosome 4"/>
</dbReference>
<sequence length="129" mass="13968">MGGGGSEMARRDRSPAFHRSAPPPDCQPLPAANPCSFSQSFPLCAARTHGSCIFFSPPLSYILHRFRLRFNFFVFVFHPSRALQHGHLILPADQEKYACSGDSGGGDHYYIGIGNGGSGCSNNIVIIII</sequence>
<dbReference type="AlphaFoldDB" id="A0A9P0JEL4"/>
<evidence type="ECO:0000256" key="1">
    <source>
        <dbReference type="SAM" id="MobiDB-lite"/>
    </source>
</evidence>
<name>A0A9P0JEL4_APHGO</name>
<feature type="region of interest" description="Disordered" evidence="1">
    <location>
        <begin position="1"/>
        <end position="25"/>
    </location>
</feature>
<proteinExistence type="predicted"/>
<reference evidence="2" key="2">
    <citation type="submission" date="2022-10" db="EMBL/GenBank/DDBJ databases">
        <authorList>
            <consortium name="ENA_rothamsted_submissions"/>
            <consortium name="culmorum"/>
            <person name="King R."/>
        </authorList>
    </citation>
    <scope>NUCLEOTIDE SEQUENCE</scope>
</reference>
<dbReference type="EMBL" id="OU899037">
    <property type="protein sequence ID" value="CAH1737697.1"/>
    <property type="molecule type" value="Genomic_DNA"/>
</dbReference>
<evidence type="ECO:0000313" key="2">
    <source>
        <dbReference type="EMBL" id="CAH1737697.1"/>
    </source>
</evidence>
<organism evidence="2 3">
    <name type="scientific">Aphis gossypii</name>
    <name type="common">Cotton aphid</name>
    <dbReference type="NCBI Taxonomy" id="80765"/>
    <lineage>
        <taxon>Eukaryota</taxon>
        <taxon>Metazoa</taxon>
        <taxon>Ecdysozoa</taxon>
        <taxon>Arthropoda</taxon>
        <taxon>Hexapoda</taxon>
        <taxon>Insecta</taxon>
        <taxon>Pterygota</taxon>
        <taxon>Neoptera</taxon>
        <taxon>Paraneoptera</taxon>
        <taxon>Hemiptera</taxon>
        <taxon>Sternorrhyncha</taxon>
        <taxon>Aphidomorpha</taxon>
        <taxon>Aphidoidea</taxon>
        <taxon>Aphididae</taxon>
        <taxon>Aphidini</taxon>
        <taxon>Aphis</taxon>
        <taxon>Aphis</taxon>
    </lineage>
</organism>
<evidence type="ECO:0000313" key="3">
    <source>
        <dbReference type="Proteomes" id="UP001154329"/>
    </source>
</evidence>
<protein>
    <submittedName>
        <fullName evidence="2">Uncharacterized protein</fullName>
    </submittedName>
</protein>